<dbReference type="RefSeq" id="WP_043537569.1">
    <property type="nucleotide sequence ID" value="NZ_MSKW01000014.1"/>
</dbReference>
<feature type="domain" description="DUF7718" evidence="1">
    <location>
        <begin position="33"/>
        <end position="98"/>
    </location>
</feature>
<proteinExistence type="predicted"/>
<dbReference type="EMBL" id="MSKW01000014">
    <property type="protein sequence ID" value="OLO76838.1"/>
    <property type="molecule type" value="Genomic_DNA"/>
</dbReference>
<protein>
    <recommendedName>
        <fullName evidence="1">DUF7718 domain-containing protein</fullName>
    </recommendedName>
</protein>
<accession>A0A1Q8X940</accession>
<sequence>MDLPDGGYRPPPIHVCEDETYPIDVGPIAGPGRHRIVIRLRTYRGRVVDYALQHEWRSSPDDGWQPVFRIDTRHGCIHSHQYHRDRDRETRPIQVLGRNDHAILGASYDESYKQVIDWMEQHFRSWQR</sequence>
<dbReference type="InterPro" id="IPR056135">
    <property type="entry name" value="DUF7718"/>
</dbReference>
<dbReference type="Proteomes" id="UP000186769">
    <property type="component" value="Unassembled WGS sequence"/>
</dbReference>
<gene>
    <name evidence="2" type="ORF">BKH15_08135</name>
</gene>
<comment type="caution">
    <text evidence="2">The sequence shown here is derived from an EMBL/GenBank/DDBJ whole genome shotgun (WGS) entry which is preliminary data.</text>
</comment>
<organism evidence="2 3">
    <name type="scientific">Actinomyces oris</name>
    <dbReference type="NCBI Taxonomy" id="544580"/>
    <lineage>
        <taxon>Bacteria</taxon>
        <taxon>Bacillati</taxon>
        <taxon>Actinomycetota</taxon>
        <taxon>Actinomycetes</taxon>
        <taxon>Actinomycetales</taxon>
        <taxon>Actinomycetaceae</taxon>
        <taxon>Actinomyces</taxon>
    </lineage>
</organism>
<evidence type="ECO:0000259" key="1">
    <source>
        <dbReference type="Pfam" id="PF24839"/>
    </source>
</evidence>
<reference evidence="2 3" key="1">
    <citation type="submission" date="2016-12" db="EMBL/GenBank/DDBJ databases">
        <title>Genomic comparison of strains in the 'Actinomyces naeslundii' group.</title>
        <authorList>
            <person name="Mughal S.R."/>
            <person name="Do T."/>
            <person name="Gilbert S.C."/>
            <person name="Witherden E.A."/>
            <person name="Didelot X."/>
            <person name="Beighton D."/>
        </authorList>
    </citation>
    <scope>NUCLEOTIDE SEQUENCE [LARGE SCALE GENOMIC DNA]</scope>
    <source>
        <strain evidence="2 3">G53E</strain>
    </source>
</reference>
<evidence type="ECO:0000313" key="2">
    <source>
        <dbReference type="EMBL" id="OLO76838.1"/>
    </source>
</evidence>
<evidence type="ECO:0000313" key="3">
    <source>
        <dbReference type="Proteomes" id="UP000186769"/>
    </source>
</evidence>
<dbReference type="Pfam" id="PF24839">
    <property type="entry name" value="DUF7718"/>
    <property type="match status" value="1"/>
</dbReference>
<name>A0A1Q8X940_9ACTO</name>
<dbReference type="AlphaFoldDB" id="A0A1Q8X940"/>